<dbReference type="AlphaFoldDB" id="A0A9X2IQY8"/>
<gene>
    <name evidence="1" type="primary">mqnB</name>
    <name evidence="4" type="ORF">M3202_17950</name>
</gene>
<dbReference type="CDD" id="cd17766">
    <property type="entry name" value="futalosine_nucleosidase_MqnB"/>
    <property type="match status" value="1"/>
</dbReference>
<dbReference type="SUPFAM" id="SSF53167">
    <property type="entry name" value="Purine and uridine phosphorylases"/>
    <property type="match status" value="1"/>
</dbReference>
<dbReference type="EC" id="3.2.2.26" evidence="1 2"/>
<comment type="caution">
    <text evidence="4">The sequence shown here is derived from an EMBL/GenBank/DDBJ whole genome shotgun (WGS) entry which is preliminary data.</text>
</comment>
<keyword evidence="1 4" id="KW-0378">Hydrolase</keyword>
<evidence type="ECO:0000256" key="2">
    <source>
        <dbReference type="NCBIfam" id="TIGR03664"/>
    </source>
</evidence>
<reference evidence="4" key="1">
    <citation type="submission" date="2022-05" db="EMBL/GenBank/DDBJ databases">
        <title>Comparative Genomics of Spacecraft Associated Microbes.</title>
        <authorList>
            <person name="Tran M.T."/>
            <person name="Wright A."/>
            <person name="Seuylemezian A."/>
            <person name="Eisen J."/>
            <person name="Coil D."/>
        </authorList>
    </citation>
    <scope>NUCLEOTIDE SEQUENCE</scope>
    <source>
        <strain evidence="4">214.1.1</strain>
    </source>
</reference>
<dbReference type="Pfam" id="PF01048">
    <property type="entry name" value="PNP_UDP_1"/>
    <property type="match status" value="1"/>
</dbReference>
<dbReference type="InterPro" id="IPR019963">
    <property type="entry name" value="FL_hydrolase_MqnB"/>
</dbReference>
<dbReference type="NCBIfam" id="TIGR03664">
    <property type="entry name" value="fut_nucase"/>
    <property type="match status" value="1"/>
</dbReference>
<dbReference type="EMBL" id="JAMBOL010000024">
    <property type="protein sequence ID" value="MCM3715942.1"/>
    <property type="molecule type" value="Genomic_DNA"/>
</dbReference>
<feature type="domain" description="Nucleoside phosphorylase" evidence="3">
    <location>
        <begin position="33"/>
        <end position="220"/>
    </location>
</feature>
<comment type="catalytic activity">
    <reaction evidence="1">
        <text>futalosine + H2O = dehypoxanthine futalosine + hypoxanthine</text>
        <dbReference type="Rhea" id="RHEA:25904"/>
        <dbReference type="ChEBI" id="CHEBI:15377"/>
        <dbReference type="ChEBI" id="CHEBI:17368"/>
        <dbReference type="ChEBI" id="CHEBI:58863"/>
        <dbReference type="ChEBI" id="CHEBI:58864"/>
        <dbReference type="EC" id="3.2.2.26"/>
    </reaction>
</comment>
<keyword evidence="4" id="KW-0326">Glycosidase</keyword>
<dbReference type="GO" id="GO:0009234">
    <property type="term" value="P:menaquinone biosynthetic process"/>
    <property type="evidence" value="ECO:0007669"/>
    <property type="project" value="UniProtKB-UniRule"/>
</dbReference>
<dbReference type="Gene3D" id="3.40.50.1580">
    <property type="entry name" value="Nucleoside phosphorylase domain"/>
    <property type="match status" value="1"/>
</dbReference>
<dbReference type="GO" id="GO:0008782">
    <property type="term" value="F:adenosylhomocysteine nucleosidase activity"/>
    <property type="evidence" value="ECO:0007669"/>
    <property type="project" value="TreeGrafter"/>
</dbReference>
<protein>
    <recommendedName>
        <fullName evidence="1 2">Futalosine hydrolase</fullName>
        <shortName evidence="1">FL hydrolase</shortName>
        <ecNumber evidence="1 2">3.2.2.26</ecNumber>
    </recommendedName>
    <alternativeName>
        <fullName evidence="1">Futalosine nucleosidase</fullName>
    </alternativeName>
    <alternativeName>
        <fullName evidence="1">Menaquinone biosynthetic enzyme MqnB</fullName>
    </alternativeName>
</protein>
<proteinExistence type="inferred from homology"/>
<evidence type="ECO:0000313" key="5">
    <source>
        <dbReference type="Proteomes" id="UP001139179"/>
    </source>
</evidence>
<keyword evidence="5" id="KW-1185">Reference proteome</keyword>
<dbReference type="PANTHER" id="PTHR46832:SF2">
    <property type="entry name" value="FUTALOSINE HYDROLASE"/>
    <property type="match status" value="1"/>
</dbReference>
<dbReference type="HAMAP" id="MF_00991">
    <property type="entry name" value="MqnB"/>
    <property type="match status" value="1"/>
</dbReference>
<dbReference type="RefSeq" id="WP_251224632.1">
    <property type="nucleotide sequence ID" value="NZ_JAMBOL010000024.1"/>
</dbReference>
<dbReference type="PANTHER" id="PTHR46832">
    <property type="entry name" value="5'-METHYLTHIOADENOSINE/S-ADENOSYLHOMOCYSTEINE NUCLEOSIDASE"/>
    <property type="match status" value="1"/>
</dbReference>
<dbReference type="GO" id="GO:0009116">
    <property type="term" value="P:nucleoside metabolic process"/>
    <property type="evidence" value="ECO:0007669"/>
    <property type="project" value="InterPro"/>
</dbReference>
<evidence type="ECO:0000256" key="1">
    <source>
        <dbReference type="HAMAP-Rule" id="MF_00991"/>
    </source>
</evidence>
<keyword evidence="1" id="KW-0474">Menaquinone biosynthesis</keyword>
<dbReference type="GO" id="GO:0008930">
    <property type="term" value="F:methylthioadenosine nucleosidase activity"/>
    <property type="evidence" value="ECO:0007669"/>
    <property type="project" value="TreeGrafter"/>
</dbReference>
<comment type="function">
    <text evidence="1">Catalyzes the hydrolysis of futalosine (FL) to dehypoxanthine futalosine (DHFL) and hypoxanthine, a step in the biosynthesis of menaquinone (MK, vitamin K2).</text>
</comment>
<sequence>MNEKQKPLRCLIVTSVAAEKEAVERGFGRDSGITVITGGVGQAAAAASTARELAQASYDLVICAGIAGGFSGQAGVGSIVVADRIIAADLGTESAEGFISIDHLQLGTTAVIETEHMLSRRLVTRLREKQLPVHSGPILTLSTVTGTAESARVLAQRVDGAAAEGMEGYGVAVAAAQFALPVMEIRTISNLVGPRDRDAWRIKEALAVLEQASAAFMEVIK</sequence>
<dbReference type="GO" id="GO:0019284">
    <property type="term" value="P:L-methionine salvage from S-adenosylmethionine"/>
    <property type="evidence" value="ECO:0007669"/>
    <property type="project" value="TreeGrafter"/>
</dbReference>
<comment type="similarity">
    <text evidence="1">Belongs to the PNP/UDP phosphorylase family. Futalosine hydrolase subfamily.</text>
</comment>
<evidence type="ECO:0000313" key="4">
    <source>
        <dbReference type="EMBL" id="MCM3715942.1"/>
    </source>
</evidence>
<dbReference type="InterPro" id="IPR035994">
    <property type="entry name" value="Nucleoside_phosphorylase_sf"/>
</dbReference>
<dbReference type="GO" id="GO:0005829">
    <property type="term" value="C:cytosol"/>
    <property type="evidence" value="ECO:0007669"/>
    <property type="project" value="TreeGrafter"/>
</dbReference>
<evidence type="ECO:0000259" key="3">
    <source>
        <dbReference type="Pfam" id="PF01048"/>
    </source>
</evidence>
<accession>A0A9X2IQY8</accession>
<name>A0A9X2IQY8_9BACI</name>
<dbReference type="InterPro" id="IPR000845">
    <property type="entry name" value="Nucleoside_phosphorylase_d"/>
</dbReference>
<organism evidence="4 5">
    <name type="scientific">Halalkalibacter oceani</name>
    <dbReference type="NCBI Taxonomy" id="1653776"/>
    <lineage>
        <taxon>Bacteria</taxon>
        <taxon>Bacillati</taxon>
        <taxon>Bacillota</taxon>
        <taxon>Bacilli</taxon>
        <taxon>Bacillales</taxon>
        <taxon>Bacillaceae</taxon>
        <taxon>Halalkalibacter</taxon>
    </lineage>
</organism>
<comment type="pathway">
    <text evidence="1">Quinol/quinone metabolism; menaquinone biosynthesis.</text>
</comment>
<dbReference type="NCBIfam" id="NF006087">
    <property type="entry name" value="PRK08236.1"/>
    <property type="match status" value="1"/>
</dbReference>
<dbReference type="Proteomes" id="UP001139179">
    <property type="component" value="Unassembled WGS sequence"/>
</dbReference>